<evidence type="ECO:0000256" key="1">
    <source>
        <dbReference type="SAM" id="MobiDB-lite"/>
    </source>
</evidence>
<proteinExistence type="predicted"/>
<feature type="region of interest" description="Disordered" evidence="1">
    <location>
        <begin position="1"/>
        <end position="24"/>
    </location>
</feature>
<keyword evidence="4" id="KW-1185">Reference proteome</keyword>
<dbReference type="EMBL" id="JBFOLK010000002">
    <property type="protein sequence ID" value="KAL2533662.1"/>
    <property type="molecule type" value="Genomic_DNA"/>
</dbReference>
<dbReference type="EMBL" id="JBFOLK010000014">
    <property type="protein sequence ID" value="KAL2462221.1"/>
    <property type="molecule type" value="Genomic_DNA"/>
</dbReference>
<accession>A0ABD1PI29</accession>
<dbReference type="AlphaFoldDB" id="A0ABD1PI29"/>
<reference evidence="4" key="2">
    <citation type="submission" date="2024-07" db="EMBL/GenBank/DDBJ databases">
        <title>Two chromosome-level genome assemblies of Korean endemic species Abeliophyllum distichum and Forsythia ovata (Oleaceae).</title>
        <authorList>
            <person name="Jang H."/>
        </authorList>
    </citation>
    <scope>NUCLEOTIDE SEQUENCE [LARGE SCALE GENOMIC DNA]</scope>
</reference>
<reference evidence="2" key="1">
    <citation type="submission" date="2024-07" db="EMBL/GenBank/DDBJ databases">
        <title>Two chromosome-level genome assemblies of Korean endemic species Abeliophyllum distichum and Forsythia ovata (Oleaceae).</title>
        <authorList>
            <person name="Mun J.H."/>
        </authorList>
    </citation>
    <scope>NUCLEOTIDE SEQUENCE</scope>
    <source>
        <strain evidence="2">KNKB198505000391</strain>
        <tissue evidence="2">Leaf</tissue>
    </source>
</reference>
<dbReference type="Proteomes" id="UP001604336">
    <property type="component" value="Unassembled WGS sequence"/>
</dbReference>
<protein>
    <submittedName>
        <fullName evidence="2">Serine/threonine-protein phosphatase 7-like</fullName>
    </submittedName>
</protein>
<name>A0ABD1PI29_9LAMI</name>
<comment type="caution">
    <text evidence="2">The sequence shown here is derived from an EMBL/GenBank/DDBJ whole genome shotgun (WGS) entry which is preliminary data.</text>
</comment>
<evidence type="ECO:0000313" key="2">
    <source>
        <dbReference type="EMBL" id="KAL2462221.1"/>
    </source>
</evidence>
<sequence length="120" mass="13370">MLQQSDSPNPNNFTPLVSSPPTPPFFDEDFFFTTTTSVASGSTSSDSKPPSSTLSLPPQISIIWLSNGALTLSWVADLKCQLFSRWLDNIPGHLVLHSLQEEREQQLARPLGMCRCRRIH</sequence>
<organism evidence="2 4">
    <name type="scientific">Abeliophyllum distichum</name>
    <dbReference type="NCBI Taxonomy" id="126358"/>
    <lineage>
        <taxon>Eukaryota</taxon>
        <taxon>Viridiplantae</taxon>
        <taxon>Streptophyta</taxon>
        <taxon>Embryophyta</taxon>
        <taxon>Tracheophyta</taxon>
        <taxon>Spermatophyta</taxon>
        <taxon>Magnoliopsida</taxon>
        <taxon>eudicotyledons</taxon>
        <taxon>Gunneridae</taxon>
        <taxon>Pentapetalae</taxon>
        <taxon>asterids</taxon>
        <taxon>lamiids</taxon>
        <taxon>Lamiales</taxon>
        <taxon>Oleaceae</taxon>
        <taxon>Forsythieae</taxon>
        <taxon>Abeliophyllum</taxon>
    </lineage>
</organism>
<evidence type="ECO:0000313" key="4">
    <source>
        <dbReference type="Proteomes" id="UP001604336"/>
    </source>
</evidence>
<evidence type="ECO:0000313" key="3">
    <source>
        <dbReference type="EMBL" id="KAL2533662.1"/>
    </source>
</evidence>
<feature type="compositionally biased region" description="Polar residues" evidence="1">
    <location>
        <begin position="1"/>
        <end position="17"/>
    </location>
</feature>
<gene>
    <name evidence="3" type="ORF">Adt_07013</name>
    <name evidence="2" type="ORF">Adt_45641</name>
</gene>